<evidence type="ECO:0000313" key="2">
    <source>
        <dbReference type="EnsemblPlants" id="ONIVA03G08890.1"/>
    </source>
</evidence>
<name>A0A0E0GIV6_ORYNI</name>
<dbReference type="Proteomes" id="UP000006591">
    <property type="component" value="Chromosome 3"/>
</dbReference>
<accession>A0A0E0GIV6</accession>
<feature type="region of interest" description="Disordered" evidence="1">
    <location>
        <begin position="259"/>
        <end position="280"/>
    </location>
</feature>
<evidence type="ECO:0000256" key="1">
    <source>
        <dbReference type="SAM" id="MobiDB-lite"/>
    </source>
</evidence>
<keyword evidence="3" id="KW-1185">Reference proteome</keyword>
<dbReference type="EnsemblPlants" id="ONIVA03G08890.1">
    <property type="protein sequence ID" value="ONIVA03G08890.1"/>
    <property type="gene ID" value="ONIVA03G08890"/>
</dbReference>
<organism evidence="2">
    <name type="scientific">Oryza nivara</name>
    <name type="common">Indian wild rice</name>
    <name type="synonym">Oryza sativa f. spontanea</name>
    <dbReference type="NCBI Taxonomy" id="4536"/>
    <lineage>
        <taxon>Eukaryota</taxon>
        <taxon>Viridiplantae</taxon>
        <taxon>Streptophyta</taxon>
        <taxon>Embryophyta</taxon>
        <taxon>Tracheophyta</taxon>
        <taxon>Spermatophyta</taxon>
        <taxon>Magnoliopsida</taxon>
        <taxon>Liliopsida</taxon>
        <taxon>Poales</taxon>
        <taxon>Poaceae</taxon>
        <taxon>BOP clade</taxon>
        <taxon>Oryzoideae</taxon>
        <taxon>Oryzeae</taxon>
        <taxon>Oryzinae</taxon>
        <taxon>Oryza</taxon>
    </lineage>
</organism>
<reference evidence="2" key="1">
    <citation type="submission" date="2015-04" db="UniProtKB">
        <authorList>
            <consortium name="EnsemblPlants"/>
        </authorList>
    </citation>
    <scope>IDENTIFICATION</scope>
    <source>
        <strain evidence="2">SL10</strain>
    </source>
</reference>
<dbReference type="Gramene" id="ONIVA03G08890.1">
    <property type="protein sequence ID" value="ONIVA03G08890.1"/>
    <property type="gene ID" value="ONIVA03G08890"/>
</dbReference>
<evidence type="ECO:0000313" key="3">
    <source>
        <dbReference type="Proteomes" id="UP000006591"/>
    </source>
</evidence>
<dbReference type="HOGENOM" id="CLU_995289_0_0_1"/>
<proteinExistence type="predicted"/>
<protein>
    <submittedName>
        <fullName evidence="2">Uncharacterized protein</fullName>
    </submittedName>
</protein>
<reference evidence="2" key="2">
    <citation type="submission" date="2018-04" db="EMBL/GenBank/DDBJ databases">
        <title>OnivRS2 (Oryza nivara Reference Sequence Version 2).</title>
        <authorList>
            <person name="Zhang J."/>
            <person name="Kudrna D."/>
            <person name="Lee S."/>
            <person name="Talag J."/>
            <person name="Rajasekar S."/>
            <person name="Welchert J."/>
            <person name="Hsing Y.-I."/>
            <person name="Wing R.A."/>
        </authorList>
    </citation>
    <scope>NUCLEOTIDE SEQUENCE [LARGE SCALE GENOMIC DNA]</scope>
    <source>
        <strain evidence="2">SL10</strain>
    </source>
</reference>
<sequence>MEQCHHIVSHNHHDNPSVVATALSIKVYECPVAIPFPFMNSNTFIASAKEPLRTKQARRELQACALGCKPEARIESNSSVALLTLLDWLSLINLLDSISSSLSSKKCSLDPPTSDLLPAADADADAALLAAATGPSSTAAGLTGRRRSPCLRDRRLIVHAPNRHTDLLLAGDVGFKNAWSRRPAHAHAPSGEDNHGPCSFRMAGGGVSARSSAPWMDSCPITAPSSTRVWGKFLAEARAAAAPHCSHICPPRKCKRNLQKSLNKTKGSWKSRWKRDSAGS</sequence>
<dbReference type="AlphaFoldDB" id="A0A0E0GIV6"/>